<gene>
    <name evidence="2" type="ORF">GU927_017150</name>
</gene>
<dbReference type="Proteomes" id="UP000731907">
    <property type="component" value="Unassembled WGS sequence"/>
</dbReference>
<organism evidence="2 3">
    <name type="scientific">Paragemmobacter amnigenus</name>
    <dbReference type="NCBI Taxonomy" id="2852097"/>
    <lineage>
        <taxon>Bacteria</taxon>
        <taxon>Pseudomonadati</taxon>
        <taxon>Pseudomonadota</taxon>
        <taxon>Alphaproteobacteria</taxon>
        <taxon>Rhodobacterales</taxon>
        <taxon>Paracoccaceae</taxon>
        <taxon>Paragemmobacter</taxon>
    </lineage>
</organism>
<dbReference type="InterPro" id="IPR025644">
    <property type="entry name" value="DUF4344"/>
</dbReference>
<proteinExistence type="predicted"/>
<evidence type="ECO:0000256" key="1">
    <source>
        <dbReference type="SAM" id="SignalP"/>
    </source>
</evidence>
<name>A0ABS6J741_9RHOB</name>
<sequence>MWRHTCSLLVLLLLPFGAMAEGSSWVSAPEGAEEDGSVAGDGPELTDAEWHVRDVMITIFYHELGHALIDVMQLPVLGLEEDAADVLSVVMTDRIWDGESSEQKVAAAATFWGASAAETAQAGYAPAFWGVHSPDERRYFTYLCLYYGGAPEEREAMAVEFGLPEDRAVTCPDEFDLAASSWGVFLDELEAAGPGESLVWMGEAEPSDSVAAGIKEEVDYLNSIWTLPEPVGVQVAPCDQANAFYDPSEKMITMCSEMAEYILTTAPAE</sequence>
<evidence type="ECO:0000313" key="2">
    <source>
        <dbReference type="EMBL" id="MBU9699574.1"/>
    </source>
</evidence>
<protein>
    <submittedName>
        <fullName evidence="2">DUF4344 domain-containing metallopeptidase</fullName>
    </submittedName>
</protein>
<reference evidence="2 3" key="1">
    <citation type="submission" date="2021-06" db="EMBL/GenBank/DDBJ databases">
        <title>Rhodobacteraceae bacterium strain HSP-20.</title>
        <authorList>
            <person name="Chen W.-M."/>
        </authorList>
    </citation>
    <scope>NUCLEOTIDE SEQUENCE [LARGE SCALE GENOMIC DNA]</scope>
    <source>
        <strain evidence="2 3">HSP-20</strain>
    </source>
</reference>
<dbReference type="EMBL" id="JAAATX020000013">
    <property type="protein sequence ID" value="MBU9699574.1"/>
    <property type="molecule type" value="Genomic_DNA"/>
</dbReference>
<comment type="caution">
    <text evidence="2">The sequence shown here is derived from an EMBL/GenBank/DDBJ whole genome shotgun (WGS) entry which is preliminary data.</text>
</comment>
<dbReference type="Pfam" id="PF14247">
    <property type="entry name" value="DUF4344"/>
    <property type="match status" value="2"/>
</dbReference>
<dbReference type="RefSeq" id="WP_161763689.1">
    <property type="nucleotide sequence ID" value="NZ_JAAATX020000013.1"/>
</dbReference>
<accession>A0ABS6J741</accession>
<keyword evidence="1" id="KW-0732">Signal</keyword>
<keyword evidence="3" id="KW-1185">Reference proteome</keyword>
<feature type="signal peptide" evidence="1">
    <location>
        <begin position="1"/>
        <end position="20"/>
    </location>
</feature>
<evidence type="ECO:0000313" key="3">
    <source>
        <dbReference type="Proteomes" id="UP000731907"/>
    </source>
</evidence>
<feature type="chain" id="PRO_5046150704" evidence="1">
    <location>
        <begin position="21"/>
        <end position="269"/>
    </location>
</feature>